<sequence length="375" mass="42745">MGRYIAETGVLLLLWLLLLTQITAIPAAEPLFYTGAAGFWLVYFSLPLWKRKSFAVSLMTTFYAGVHVLFFQEEGLTGFLLYPALLFLGASEMGRDRWVLPVLTGAGLVPVMFLNDGSQGAALVYLLSLCSLGFALYLWTREKAVNLHMQEKTAEALRQYRQMKRQLFDQDTEVRQEERVRIARDIHDAVGHQLTSLVMQLEMMERSTADADLEKPIREAKQSARSALNDTREAVRQFRSEELPGGMNAVLYLLRKLERESHMTVHLETREGILSAPLTNEQNVLIYRFIQEGMTNAMRHARTREVWIMLSLLAGREVHMKMENRLHERTAETEGSGLLGLRERFQALEGSFRSEAGTAAFIIEGKFPLKKEELQ</sequence>
<evidence type="ECO:0000256" key="6">
    <source>
        <dbReference type="ARBA" id="ARBA00022777"/>
    </source>
</evidence>
<proteinExistence type="predicted"/>
<feature type="transmembrane region" description="Helical" evidence="9">
    <location>
        <begin position="34"/>
        <end position="49"/>
    </location>
</feature>
<dbReference type="AlphaFoldDB" id="A0A5C7FAW5"/>
<evidence type="ECO:0000256" key="3">
    <source>
        <dbReference type="ARBA" id="ARBA00022553"/>
    </source>
</evidence>
<evidence type="ECO:0000256" key="2">
    <source>
        <dbReference type="ARBA" id="ARBA00012438"/>
    </source>
</evidence>
<evidence type="ECO:0000259" key="10">
    <source>
        <dbReference type="Pfam" id="PF07730"/>
    </source>
</evidence>
<keyword evidence="7" id="KW-0067">ATP-binding</keyword>
<feature type="transmembrane region" description="Helical" evidence="9">
    <location>
        <begin position="54"/>
        <end position="70"/>
    </location>
</feature>
<name>A0A5C7FAW5_9BACI</name>
<dbReference type="InterPro" id="IPR036890">
    <property type="entry name" value="HATPase_C_sf"/>
</dbReference>
<evidence type="ECO:0000256" key="4">
    <source>
        <dbReference type="ARBA" id="ARBA00022679"/>
    </source>
</evidence>
<dbReference type="RefSeq" id="WP_147804516.1">
    <property type="nucleotide sequence ID" value="NZ_CP144914.1"/>
</dbReference>
<dbReference type="Gene3D" id="3.30.565.10">
    <property type="entry name" value="Histidine kinase-like ATPase, C-terminal domain"/>
    <property type="match status" value="1"/>
</dbReference>
<evidence type="ECO:0000256" key="9">
    <source>
        <dbReference type="SAM" id="Phobius"/>
    </source>
</evidence>
<reference evidence="11 12" key="1">
    <citation type="submission" date="2024-01" db="EMBL/GenBank/DDBJ databases">
        <title>Complete Genome Sequence of Alkalicoccus halolimnae BZ-SZ-XJ29T, a Moderately Halophilic Bacterium Isolated from a Salt Lake.</title>
        <authorList>
            <person name="Zhao B."/>
        </authorList>
    </citation>
    <scope>NUCLEOTIDE SEQUENCE [LARGE SCALE GENOMIC DNA]</scope>
    <source>
        <strain evidence="11 12">BZ-SZ-XJ29</strain>
    </source>
</reference>
<evidence type="ECO:0000256" key="7">
    <source>
        <dbReference type="ARBA" id="ARBA00022840"/>
    </source>
</evidence>
<evidence type="ECO:0000256" key="8">
    <source>
        <dbReference type="ARBA" id="ARBA00023012"/>
    </source>
</evidence>
<keyword evidence="9" id="KW-0472">Membrane</keyword>
<organism evidence="11 12">
    <name type="scientific">Alkalicoccus halolimnae</name>
    <dbReference type="NCBI Taxonomy" id="1667239"/>
    <lineage>
        <taxon>Bacteria</taxon>
        <taxon>Bacillati</taxon>
        <taxon>Bacillota</taxon>
        <taxon>Bacilli</taxon>
        <taxon>Bacillales</taxon>
        <taxon>Bacillaceae</taxon>
        <taxon>Alkalicoccus</taxon>
    </lineage>
</organism>
<keyword evidence="3" id="KW-0597">Phosphoprotein</keyword>
<dbReference type="PANTHER" id="PTHR24421">
    <property type="entry name" value="NITRATE/NITRITE SENSOR PROTEIN NARX-RELATED"/>
    <property type="match status" value="1"/>
</dbReference>
<evidence type="ECO:0000313" key="11">
    <source>
        <dbReference type="EMBL" id="WWD80201.1"/>
    </source>
</evidence>
<dbReference type="EMBL" id="CP144914">
    <property type="protein sequence ID" value="WWD80201.1"/>
    <property type="molecule type" value="Genomic_DNA"/>
</dbReference>
<dbReference type="KEGG" id="ahal:FTX54_001120"/>
<feature type="domain" description="Signal transduction histidine kinase subgroup 3 dimerisation and phosphoacceptor" evidence="10">
    <location>
        <begin position="178"/>
        <end position="242"/>
    </location>
</feature>
<dbReference type="Pfam" id="PF07730">
    <property type="entry name" value="HisKA_3"/>
    <property type="match status" value="1"/>
</dbReference>
<dbReference type="OrthoDB" id="199946at2"/>
<dbReference type="Gene3D" id="1.20.5.1930">
    <property type="match status" value="1"/>
</dbReference>
<dbReference type="InterPro" id="IPR050482">
    <property type="entry name" value="Sensor_HK_TwoCompSys"/>
</dbReference>
<keyword evidence="8" id="KW-0902">Two-component regulatory system</keyword>
<evidence type="ECO:0000256" key="1">
    <source>
        <dbReference type="ARBA" id="ARBA00000085"/>
    </source>
</evidence>
<keyword evidence="9" id="KW-1133">Transmembrane helix</keyword>
<evidence type="ECO:0000256" key="5">
    <source>
        <dbReference type="ARBA" id="ARBA00022741"/>
    </source>
</evidence>
<keyword evidence="4" id="KW-0808">Transferase</keyword>
<dbReference type="CDD" id="cd16917">
    <property type="entry name" value="HATPase_UhpB-NarQ-NarX-like"/>
    <property type="match status" value="1"/>
</dbReference>
<dbReference type="GO" id="GO:0046983">
    <property type="term" value="F:protein dimerization activity"/>
    <property type="evidence" value="ECO:0007669"/>
    <property type="project" value="InterPro"/>
</dbReference>
<keyword evidence="12" id="KW-1185">Reference proteome</keyword>
<dbReference type="GO" id="GO:0016020">
    <property type="term" value="C:membrane"/>
    <property type="evidence" value="ECO:0007669"/>
    <property type="project" value="InterPro"/>
</dbReference>
<keyword evidence="9" id="KW-0812">Transmembrane</keyword>
<evidence type="ECO:0000313" key="12">
    <source>
        <dbReference type="Proteomes" id="UP000321816"/>
    </source>
</evidence>
<dbReference type="GO" id="GO:0000155">
    <property type="term" value="F:phosphorelay sensor kinase activity"/>
    <property type="evidence" value="ECO:0007669"/>
    <property type="project" value="InterPro"/>
</dbReference>
<dbReference type="GO" id="GO:0005524">
    <property type="term" value="F:ATP binding"/>
    <property type="evidence" value="ECO:0007669"/>
    <property type="project" value="UniProtKB-KW"/>
</dbReference>
<feature type="transmembrane region" description="Helical" evidence="9">
    <location>
        <begin position="120"/>
        <end position="139"/>
    </location>
</feature>
<keyword evidence="5" id="KW-0547">Nucleotide-binding</keyword>
<dbReference type="InterPro" id="IPR011712">
    <property type="entry name" value="Sig_transdc_His_kin_sub3_dim/P"/>
</dbReference>
<gene>
    <name evidence="11" type="ORF">FTX54_001120</name>
</gene>
<keyword evidence="6 11" id="KW-0418">Kinase</keyword>
<dbReference type="PANTHER" id="PTHR24421:SF10">
    <property type="entry name" value="NITRATE_NITRITE SENSOR PROTEIN NARQ"/>
    <property type="match status" value="1"/>
</dbReference>
<dbReference type="EC" id="2.7.13.3" evidence="2"/>
<comment type="catalytic activity">
    <reaction evidence="1">
        <text>ATP + protein L-histidine = ADP + protein N-phospho-L-histidine.</text>
        <dbReference type="EC" id="2.7.13.3"/>
    </reaction>
</comment>
<accession>A0A5C7FAW5</accession>
<dbReference type="Proteomes" id="UP000321816">
    <property type="component" value="Chromosome"/>
</dbReference>
<protein>
    <recommendedName>
        <fullName evidence="2">histidine kinase</fullName>
        <ecNumber evidence="2">2.7.13.3</ecNumber>
    </recommendedName>
</protein>